<feature type="transmembrane region" description="Helical" evidence="2">
    <location>
        <begin position="323"/>
        <end position="346"/>
    </location>
</feature>
<evidence type="ECO:0000256" key="1">
    <source>
        <dbReference type="SAM" id="MobiDB-lite"/>
    </source>
</evidence>
<sequence>MTATTEVACSSSKVADLTTSGSGCDSAQLLPSNEATAASAEIDKSLDPLLGLGMADDHNAKSNDKTEAAQQDSGSIEPPASVVKFNRESIGGNDPLQAKQISSSGKARTHGDAMRDSVVHEELTVSAPVITNISENMNLRMPSSRDELEHEPVLNRFAGATDTGDAKDEAQTCREEAFQCRRHVPAAEVMTDQSGRSGAEAEEIERHRHNHESAAEVVEPDLPSEQDIMEAFVNEDIESTGIPAQPSTEDVTSSAETLEKEDILRLINRTVLADYFFSFTALVVSVFLAQADPVLSIAFVAGVAGWLWTLPREDLIMELGLEAALTVTGLTQGVWVAACVAAMAMLRVIHRFAKEAVQYVHSWRSSDGYISGGNGDCIQAFTWPYGKYMNEVNIMD</sequence>
<feature type="region of interest" description="Disordered" evidence="1">
    <location>
        <begin position="1"/>
        <end position="29"/>
    </location>
</feature>
<keyword evidence="2" id="KW-0472">Membrane</keyword>
<evidence type="ECO:0000256" key="2">
    <source>
        <dbReference type="SAM" id="Phobius"/>
    </source>
</evidence>
<dbReference type="RefSeq" id="XP_024340243.1">
    <property type="nucleotide sequence ID" value="XM_024478855.1"/>
</dbReference>
<reference evidence="3 4" key="1">
    <citation type="submission" date="2017-04" db="EMBL/GenBank/DDBJ databases">
        <title>Genome Sequence of the Model Brown-Rot Fungus Postia placenta SB12.</title>
        <authorList>
            <consortium name="DOE Joint Genome Institute"/>
            <person name="Gaskell J."/>
            <person name="Kersten P."/>
            <person name="Larrondo L.F."/>
            <person name="Canessa P."/>
            <person name="Martinez D."/>
            <person name="Hibbett D."/>
            <person name="Schmoll M."/>
            <person name="Kubicek C.P."/>
            <person name="Martinez A.T."/>
            <person name="Yadav J."/>
            <person name="Master E."/>
            <person name="Magnuson J.K."/>
            <person name="James T."/>
            <person name="Yaver D."/>
            <person name="Berka R."/>
            <person name="Labutti K."/>
            <person name="Lipzen A."/>
            <person name="Aerts A."/>
            <person name="Barry K."/>
            <person name="Henrissat B."/>
            <person name="Blanchette R."/>
            <person name="Grigoriev I."/>
            <person name="Cullen D."/>
        </authorList>
    </citation>
    <scope>NUCLEOTIDE SEQUENCE [LARGE SCALE GENOMIC DNA]</scope>
    <source>
        <strain evidence="3 4">MAD-698-R-SB12</strain>
    </source>
</reference>
<keyword evidence="2" id="KW-1133">Transmembrane helix</keyword>
<evidence type="ECO:0000313" key="3">
    <source>
        <dbReference type="EMBL" id="OSX63449.1"/>
    </source>
</evidence>
<feature type="transmembrane region" description="Helical" evidence="2">
    <location>
        <begin position="275"/>
        <end position="308"/>
    </location>
</feature>
<evidence type="ECO:0000313" key="4">
    <source>
        <dbReference type="Proteomes" id="UP000194127"/>
    </source>
</evidence>
<dbReference type="GeneID" id="36323805"/>
<evidence type="ECO:0008006" key="5">
    <source>
        <dbReference type="Google" id="ProtNLM"/>
    </source>
</evidence>
<dbReference type="Proteomes" id="UP000194127">
    <property type="component" value="Unassembled WGS sequence"/>
</dbReference>
<dbReference type="OrthoDB" id="10280966at2759"/>
<name>A0A1X6N477_9APHY</name>
<keyword evidence="2" id="KW-0812">Transmembrane</keyword>
<organism evidence="3 4">
    <name type="scientific">Postia placenta MAD-698-R-SB12</name>
    <dbReference type="NCBI Taxonomy" id="670580"/>
    <lineage>
        <taxon>Eukaryota</taxon>
        <taxon>Fungi</taxon>
        <taxon>Dikarya</taxon>
        <taxon>Basidiomycota</taxon>
        <taxon>Agaricomycotina</taxon>
        <taxon>Agaricomycetes</taxon>
        <taxon>Polyporales</taxon>
        <taxon>Adustoporiaceae</taxon>
        <taxon>Rhodonia</taxon>
    </lineage>
</organism>
<keyword evidence="4" id="KW-1185">Reference proteome</keyword>
<gene>
    <name evidence="3" type="ORF">POSPLADRAFT_1045773</name>
</gene>
<proteinExistence type="predicted"/>
<accession>A0A1X6N477</accession>
<feature type="region of interest" description="Disordered" evidence="1">
    <location>
        <begin position="49"/>
        <end position="112"/>
    </location>
</feature>
<protein>
    <recommendedName>
        <fullName evidence="5">Transmembrane protein</fullName>
    </recommendedName>
</protein>
<dbReference type="EMBL" id="KZ110595">
    <property type="protein sequence ID" value="OSX63449.1"/>
    <property type="molecule type" value="Genomic_DNA"/>
</dbReference>
<feature type="compositionally biased region" description="Basic and acidic residues" evidence="1">
    <location>
        <begin position="55"/>
        <end position="67"/>
    </location>
</feature>
<dbReference type="AlphaFoldDB" id="A0A1X6N477"/>